<dbReference type="AlphaFoldDB" id="A0AAU8E6C0"/>
<proteinExistence type="predicted"/>
<protein>
    <submittedName>
        <fullName evidence="1">Uncharacterized protein</fullName>
    </submittedName>
</protein>
<sequence>MTNQVRALSDVGIAKLAAWIDNPISAAPKELLTDDTFTDVVDGEYPIDLSRRFSTSFELGEYLANQVFVGRVDRFSLLSNHGMWAWISLAFMESLVSKGRGTGIGKPLAKPHYIMQSPRLAYRLVARTAWDLVSLHGTAAKVALGSLRSPWGEMAEQMTSRQEIYAHRSFWPVANSLYAMPDGSIKKGVTSQRQKKDRCDPKSKAGLGGIRRLPFTFKQFERTYNLRQMDSDEIATLLPTEYVKWREGN</sequence>
<accession>A0AAU8E6C0</accession>
<organism evidence="1">
    <name type="scientific">Pseudomonas sp. MYb327</name>
    <dbReference type="NCBI Taxonomy" id="2745230"/>
    <lineage>
        <taxon>Bacteria</taxon>
        <taxon>Pseudomonadati</taxon>
        <taxon>Pseudomonadota</taxon>
        <taxon>Gammaproteobacteria</taxon>
        <taxon>Pseudomonadales</taxon>
        <taxon>Pseudomonadaceae</taxon>
        <taxon>Pseudomonas</taxon>
    </lineage>
</organism>
<name>A0AAU8E6C0_9PSED</name>
<gene>
    <name evidence="1" type="ORF">ABVN21_01725</name>
</gene>
<evidence type="ECO:0000313" key="1">
    <source>
        <dbReference type="EMBL" id="XCG74838.1"/>
    </source>
</evidence>
<dbReference type="RefSeq" id="WP_339555511.1">
    <property type="nucleotide sequence ID" value="NZ_CP159258.1"/>
</dbReference>
<dbReference type="EMBL" id="CP159258">
    <property type="protein sequence ID" value="XCG74838.1"/>
    <property type="molecule type" value="Genomic_DNA"/>
</dbReference>
<reference evidence="1" key="1">
    <citation type="submission" date="2024-06" db="EMBL/GenBank/DDBJ databases">
        <title>The Caenorhabditis elegans bacterial microbiome influences microsporidia infection through nutrient limitation and inhibiting parasite invasion.</title>
        <authorList>
            <person name="Tamim El Jarkass H."/>
            <person name="Castelblanco S."/>
            <person name="Kaur M."/>
            <person name="Wan Y.C."/>
            <person name="Ellis A.E."/>
            <person name="Sheldon R.D."/>
            <person name="Lien E.C."/>
            <person name="Burton N.O."/>
            <person name="Wright G.D."/>
            <person name="Reinke A.W."/>
        </authorList>
    </citation>
    <scope>NUCLEOTIDE SEQUENCE</scope>
    <source>
        <strain evidence="1">MYb327</strain>
    </source>
</reference>